<comment type="caution">
    <text evidence="3">The sequence shown here is derived from an EMBL/GenBank/DDBJ whole genome shotgun (WGS) entry which is preliminary data.</text>
</comment>
<feature type="region of interest" description="Disordered" evidence="1">
    <location>
        <begin position="432"/>
        <end position="452"/>
    </location>
</feature>
<organism evidence="3 4">
    <name type="scientific">Plectosphaerella plurivora</name>
    <dbReference type="NCBI Taxonomy" id="936078"/>
    <lineage>
        <taxon>Eukaryota</taxon>
        <taxon>Fungi</taxon>
        <taxon>Dikarya</taxon>
        <taxon>Ascomycota</taxon>
        <taxon>Pezizomycotina</taxon>
        <taxon>Sordariomycetes</taxon>
        <taxon>Hypocreomycetidae</taxon>
        <taxon>Glomerellales</taxon>
        <taxon>Plectosphaerellaceae</taxon>
        <taxon>Plectosphaerella</taxon>
    </lineage>
</organism>
<proteinExistence type="predicted"/>
<dbReference type="Pfam" id="PF07103">
    <property type="entry name" value="DUF1365"/>
    <property type="match status" value="1"/>
</dbReference>
<dbReference type="EMBL" id="JAGSXJ010000001">
    <property type="protein sequence ID" value="KAH6697586.1"/>
    <property type="molecule type" value="Genomic_DNA"/>
</dbReference>
<evidence type="ECO:0000313" key="3">
    <source>
        <dbReference type="EMBL" id="KAH6697586.1"/>
    </source>
</evidence>
<dbReference type="Proteomes" id="UP000770015">
    <property type="component" value="Unassembled WGS sequence"/>
</dbReference>
<dbReference type="AlphaFoldDB" id="A0A9P8VMH2"/>
<keyword evidence="2" id="KW-0732">Signal</keyword>
<accession>A0A9P8VMH2</accession>
<protein>
    <submittedName>
        <fullName evidence="3">Uncharacterized protein</fullName>
    </submittedName>
</protein>
<sequence>MIGSLLWPAILLAGLSFETLFGSHLDTFFISSLTLWKDRHLIAAWSDEYLGESIPSLALKVFLGGAIAYIWVYARLRTILDVATNDQPKWEGFGKPMLIPAKTTHRRTFPKTHAFAYSYLVVGFPVGWEGSAGGMVSTNGDAEKPADSWFPTTTTPSKGWYHVDGADHLERGPGSLKTKLHAYLESQGRDPSAYPHAYLVTAASFLGYNFNPVSFWYLYSAAKELTAMILEVNNTFGERRMYLLEAEKSPDSATTGEQQRFTHAWPKDFHVSPFNSRFGSYSLVIRDILAASSKGSTALDGTITLKSSKDHAKIVARLFATGSSVDPAAMGSLQRARFLLAWWWVGFVTFPRIVKEAGKLFFQRKLHVWFRPEPLQTTIAREATAAERQLEPIFRQYLRYLVARSGADLSLTYIPAPGVGDKEIMRTRAAQAARPSEADDATTMTASGGGKGQRHLDFQVLTPAFYTRFVRYAHDFEAVFAELRENQTIHVSRPELLPDIFVSKTPAASLSVGSALDAACFQAIKALRQPPERIERPLTSAAAPAARDTATHTVRDVRGFRISGMDGFVLGHVDGAMRRRYAGIVLREFLADKLAGGSAEVLWLQGLAVRGAVAWVIASGLGVISRQFLDRFEI</sequence>
<name>A0A9P8VMH2_9PEZI</name>
<evidence type="ECO:0000256" key="1">
    <source>
        <dbReference type="SAM" id="MobiDB-lite"/>
    </source>
</evidence>
<feature type="chain" id="PRO_5040464556" evidence="2">
    <location>
        <begin position="23"/>
        <end position="634"/>
    </location>
</feature>
<dbReference type="PANTHER" id="PTHR33973">
    <property type="entry name" value="OS07G0153300 PROTEIN"/>
    <property type="match status" value="1"/>
</dbReference>
<evidence type="ECO:0000313" key="4">
    <source>
        <dbReference type="Proteomes" id="UP000770015"/>
    </source>
</evidence>
<dbReference type="PANTHER" id="PTHR33973:SF4">
    <property type="entry name" value="OS07G0153300 PROTEIN"/>
    <property type="match status" value="1"/>
</dbReference>
<evidence type="ECO:0000256" key="2">
    <source>
        <dbReference type="SAM" id="SignalP"/>
    </source>
</evidence>
<keyword evidence="4" id="KW-1185">Reference proteome</keyword>
<feature type="signal peptide" evidence="2">
    <location>
        <begin position="1"/>
        <end position="22"/>
    </location>
</feature>
<gene>
    <name evidence="3" type="ORF">F5X68DRAFT_257723</name>
</gene>
<reference evidence="3" key="1">
    <citation type="journal article" date="2021" name="Nat. Commun.">
        <title>Genetic determinants of endophytism in the Arabidopsis root mycobiome.</title>
        <authorList>
            <person name="Mesny F."/>
            <person name="Miyauchi S."/>
            <person name="Thiergart T."/>
            <person name="Pickel B."/>
            <person name="Atanasova L."/>
            <person name="Karlsson M."/>
            <person name="Huettel B."/>
            <person name="Barry K.W."/>
            <person name="Haridas S."/>
            <person name="Chen C."/>
            <person name="Bauer D."/>
            <person name="Andreopoulos W."/>
            <person name="Pangilinan J."/>
            <person name="LaButti K."/>
            <person name="Riley R."/>
            <person name="Lipzen A."/>
            <person name="Clum A."/>
            <person name="Drula E."/>
            <person name="Henrissat B."/>
            <person name="Kohler A."/>
            <person name="Grigoriev I.V."/>
            <person name="Martin F.M."/>
            <person name="Hacquard S."/>
        </authorList>
    </citation>
    <scope>NUCLEOTIDE SEQUENCE</scope>
    <source>
        <strain evidence="3">MPI-SDFR-AT-0117</strain>
    </source>
</reference>
<dbReference type="InterPro" id="IPR010775">
    <property type="entry name" value="DUF1365"/>
</dbReference>
<dbReference type="OrthoDB" id="3340520at2759"/>